<reference evidence="2" key="2">
    <citation type="submission" date="2020-09" db="EMBL/GenBank/DDBJ databases">
        <authorList>
            <person name="Sun Q."/>
            <person name="Zhou Y."/>
        </authorList>
    </citation>
    <scope>NUCLEOTIDE SEQUENCE</scope>
    <source>
        <strain evidence="2">CGMCC 1.15360</strain>
    </source>
</reference>
<protein>
    <submittedName>
        <fullName evidence="2">Uncharacterized protein</fullName>
    </submittedName>
</protein>
<keyword evidence="3" id="KW-1185">Reference proteome</keyword>
<sequence>MIAAYFSLFGFAIAVALIVRGERRHRAMRQGLGGYDCLQPGMIGRFVLSVMCIVTATMAGFLLAGGWGQDGAFIRNLGALITALACAIWAHDFHDQLYERVVAWSMDAIVLRDAGGEARVDMSDLVAIRAPALSTSVTLSFSGDRELEFERYLANSGDLLSLANRRHPEPSLRGEG</sequence>
<keyword evidence="1" id="KW-0472">Membrane</keyword>
<proteinExistence type="predicted"/>
<accession>A0A916Z4L7</accession>
<evidence type="ECO:0000313" key="3">
    <source>
        <dbReference type="Proteomes" id="UP000612349"/>
    </source>
</evidence>
<feature type="transmembrane region" description="Helical" evidence="1">
    <location>
        <begin position="6"/>
        <end position="22"/>
    </location>
</feature>
<dbReference type="Proteomes" id="UP000612349">
    <property type="component" value="Unassembled WGS sequence"/>
</dbReference>
<dbReference type="AlphaFoldDB" id="A0A916Z4L7"/>
<reference evidence="2" key="1">
    <citation type="journal article" date="2014" name="Int. J. Syst. Evol. Microbiol.">
        <title>Complete genome sequence of Corynebacterium casei LMG S-19264T (=DSM 44701T), isolated from a smear-ripened cheese.</title>
        <authorList>
            <consortium name="US DOE Joint Genome Institute (JGI-PGF)"/>
            <person name="Walter F."/>
            <person name="Albersmeier A."/>
            <person name="Kalinowski J."/>
            <person name="Ruckert C."/>
        </authorList>
    </citation>
    <scope>NUCLEOTIDE SEQUENCE</scope>
    <source>
        <strain evidence="2">CGMCC 1.15360</strain>
    </source>
</reference>
<feature type="transmembrane region" description="Helical" evidence="1">
    <location>
        <begin position="43"/>
        <end position="67"/>
    </location>
</feature>
<comment type="caution">
    <text evidence="2">The sequence shown here is derived from an EMBL/GenBank/DDBJ whole genome shotgun (WGS) entry which is preliminary data.</text>
</comment>
<keyword evidence="1" id="KW-1133">Transmembrane helix</keyword>
<name>A0A916Z4L7_9SPHN</name>
<organism evidence="2 3">
    <name type="scientific">Croceicoccus mobilis</name>
    <dbReference type="NCBI Taxonomy" id="1703339"/>
    <lineage>
        <taxon>Bacteria</taxon>
        <taxon>Pseudomonadati</taxon>
        <taxon>Pseudomonadota</taxon>
        <taxon>Alphaproteobacteria</taxon>
        <taxon>Sphingomonadales</taxon>
        <taxon>Erythrobacteraceae</taxon>
        <taxon>Croceicoccus</taxon>
    </lineage>
</organism>
<evidence type="ECO:0000313" key="2">
    <source>
        <dbReference type="EMBL" id="GGD76012.1"/>
    </source>
</evidence>
<dbReference type="EMBL" id="BMIP01000006">
    <property type="protein sequence ID" value="GGD76012.1"/>
    <property type="molecule type" value="Genomic_DNA"/>
</dbReference>
<gene>
    <name evidence="2" type="ORF">GCM10010990_27070</name>
</gene>
<dbReference type="RefSeq" id="WP_066770137.1">
    <property type="nucleotide sequence ID" value="NZ_BMIP01000006.1"/>
</dbReference>
<evidence type="ECO:0000256" key="1">
    <source>
        <dbReference type="SAM" id="Phobius"/>
    </source>
</evidence>
<feature type="transmembrane region" description="Helical" evidence="1">
    <location>
        <begin position="73"/>
        <end position="90"/>
    </location>
</feature>
<keyword evidence="1" id="KW-0812">Transmembrane</keyword>